<dbReference type="PROSITE" id="PS50069">
    <property type="entry name" value="CULLIN_2"/>
    <property type="match status" value="1"/>
</dbReference>
<dbReference type="InterPro" id="IPR016158">
    <property type="entry name" value="Cullin_homology"/>
</dbReference>
<dbReference type="GO" id="GO:0051301">
    <property type="term" value="P:cell division"/>
    <property type="evidence" value="ECO:0007669"/>
    <property type="project" value="UniProtKB-KW"/>
</dbReference>
<dbReference type="Gene3D" id="3.30.230.130">
    <property type="entry name" value="Cullin, Chain C, Domain 2"/>
    <property type="match status" value="1"/>
</dbReference>
<dbReference type="GO" id="GO:0007091">
    <property type="term" value="P:metaphase/anaphase transition of mitotic cell cycle"/>
    <property type="evidence" value="ECO:0007669"/>
    <property type="project" value="TreeGrafter"/>
</dbReference>
<feature type="domain" description="Cullin family profile" evidence="7">
    <location>
        <begin position="332"/>
        <end position="520"/>
    </location>
</feature>
<accession>K0KGS1</accession>
<dbReference type="SMART" id="SM01013">
    <property type="entry name" value="APC2"/>
    <property type="match status" value="1"/>
</dbReference>
<dbReference type="STRING" id="1206466.K0KGS1"/>
<name>K0KGS1_WICCF</name>
<dbReference type="Gene3D" id="1.10.10.10">
    <property type="entry name" value="Winged helix-like DNA-binding domain superfamily/Winged helix DNA-binding domain"/>
    <property type="match status" value="1"/>
</dbReference>
<dbReference type="eggNOG" id="KOG2165">
    <property type="taxonomic scope" value="Eukaryota"/>
</dbReference>
<dbReference type="PANTHER" id="PTHR45957">
    <property type="entry name" value="ANAPHASE-PROMOTING COMPLEX SUBUNIT 2"/>
    <property type="match status" value="1"/>
</dbReference>
<keyword evidence="4" id="KW-0833">Ubl conjugation pathway</keyword>
<dbReference type="InterPro" id="IPR059120">
    <property type="entry name" value="Cullin-like_AB"/>
</dbReference>
<dbReference type="InterPro" id="IPR057975">
    <property type="entry name" value="TPR_ANAPC2"/>
</dbReference>
<evidence type="ECO:0000256" key="6">
    <source>
        <dbReference type="PROSITE-ProRule" id="PRU00330"/>
    </source>
</evidence>
<evidence type="ECO:0000256" key="4">
    <source>
        <dbReference type="ARBA" id="ARBA00022786"/>
    </source>
</evidence>
<dbReference type="SMART" id="SM00182">
    <property type="entry name" value="CULLIN"/>
    <property type="match status" value="1"/>
</dbReference>
<dbReference type="InterPro" id="IPR044554">
    <property type="entry name" value="ANAPC2"/>
</dbReference>
<sequence length="632" mass="73377">MLLNKSHFQKVFPLPEIPTDNDTDLASNWLLNHEHKEPTTRVKTALKNVLASGALWPIILQYIEQMRSQILALDFENVRQVERTRRFFMFPLHFITLEDYEANQFLRALDSLLRFKSGKFALDDKFFSESIGLDTTEYDNLQTEKSLVEQIKQHAGIWNVSFAEKYEEIDLSQKELVSLRINEILDIVKSYPESIPALNDIRQFLDPSQRLQLVNEFTKNCNRYLLHAGSNTDDIILCYISTIRSFLIVDPRGVLLDNASRPIRRYLKDRSDTIPLIVDALMNPRKENKLSVLADELKMVTQIPVNDLHLRWYPDPIDALPDFKKQDIIESLISIFDTKEVFVTEFSHVFADELLSLKSFQFYETSRKLDLLKSKFGEGEFNNLDVMIRDILDSKLTDHKAHTLDRSISRDVQFTILSYMYWPDLPEDEFQVPESIKPTLKQFEDQFRIIRPGRKMKQTKLGSATVQLQLDNKTLKFEVSPPEAAIISLFHNSSGLSLDHVSSSLKMGTELAEKSLSYWVDQSVLKFEDGLYHVLENQKDYPPANNHNKVIPETKASKSTEINTNYWPFVKGMLENLEALSAERIYSFLKLSFSTEKTFGQSPTDVRDQLNTWVTEDRLDLEDGQYKLKNFK</sequence>
<evidence type="ECO:0000313" key="9">
    <source>
        <dbReference type="Proteomes" id="UP000009328"/>
    </source>
</evidence>
<dbReference type="GO" id="GO:0031625">
    <property type="term" value="F:ubiquitin protein ligase binding"/>
    <property type="evidence" value="ECO:0007669"/>
    <property type="project" value="InterPro"/>
</dbReference>
<keyword evidence="9" id="KW-1185">Reference proteome</keyword>
<dbReference type="Pfam" id="PF25773">
    <property type="entry name" value="TPR_ANAPC2"/>
    <property type="match status" value="1"/>
</dbReference>
<evidence type="ECO:0000256" key="2">
    <source>
        <dbReference type="ARBA" id="ARBA00022618"/>
    </source>
</evidence>
<dbReference type="GO" id="GO:0006511">
    <property type="term" value="P:ubiquitin-dependent protein catabolic process"/>
    <property type="evidence" value="ECO:0007669"/>
    <property type="project" value="InterPro"/>
</dbReference>
<dbReference type="Proteomes" id="UP000009328">
    <property type="component" value="Unassembled WGS sequence"/>
</dbReference>
<dbReference type="InterPro" id="IPR036390">
    <property type="entry name" value="WH_DNA-bd_sf"/>
</dbReference>
<evidence type="ECO:0000259" key="7">
    <source>
        <dbReference type="PROSITE" id="PS50069"/>
    </source>
</evidence>
<proteinExistence type="inferred from homology"/>
<evidence type="ECO:0000256" key="5">
    <source>
        <dbReference type="ARBA" id="ARBA00023306"/>
    </source>
</evidence>
<dbReference type="HOGENOM" id="CLU_007149_4_0_1"/>
<organism evidence="8 9">
    <name type="scientific">Wickerhamomyces ciferrii (strain ATCC 14091 / BCRC 22168 / CBS 111 / JCM 3599 / NBRC 0793 / NRRL Y-1031 F-60-10)</name>
    <name type="common">Yeast</name>
    <name type="synonym">Pichia ciferrii</name>
    <dbReference type="NCBI Taxonomy" id="1206466"/>
    <lineage>
        <taxon>Eukaryota</taxon>
        <taxon>Fungi</taxon>
        <taxon>Dikarya</taxon>
        <taxon>Ascomycota</taxon>
        <taxon>Saccharomycotina</taxon>
        <taxon>Saccharomycetes</taxon>
        <taxon>Phaffomycetales</taxon>
        <taxon>Wickerhamomycetaceae</taxon>
        <taxon>Wickerhamomyces</taxon>
    </lineage>
</organism>
<gene>
    <name evidence="8" type="ORF">BN7_3928</name>
</gene>
<dbReference type="InterPro" id="IPR036317">
    <property type="entry name" value="Cullin_homology_sf"/>
</dbReference>
<reference evidence="8 9" key="1">
    <citation type="journal article" date="2012" name="Eukaryot. Cell">
        <title>Draft genome sequence of Wickerhamomyces ciferrii NRRL Y-1031 F-60-10.</title>
        <authorList>
            <person name="Schneider J."/>
            <person name="Andrea H."/>
            <person name="Blom J."/>
            <person name="Jaenicke S."/>
            <person name="Ruckert C."/>
            <person name="Schorsch C."/>
            <person name="Szczepanowski R."/>
            <person name="Farwick M."/>
            <person name="Goesmann A."/>
            <person name="Puhler A."/>
            <person name="Schaffer S."/>
            <person name="Tauch A."/>
            <person name="Kohler T."/>
            <person name="Brinkrolf K."/>
        </authorList>
    </citation>
    <scope>NUCLEOTIDE SEQUENCE [LARGE SCALE GENOMIC DNA]</scope>
    <source>
        <strain evidence="9">ATCC 14091 / BCRC 22168 / CBS 111 / JCM 3599 / NBRC 0793 / NRRL Y-1031 F-60-10</strain>
    </source>
</reference>
<dbReference type="EMBL" id="CAIF01000123">
    <property type="protein sequence ID" value="CCH44365.1"/>
    <property type="molecule type" value="Genomic_DNA"/>
</dbReference>
<keyword evidence="2" id="KW-0132">Cell division</keyword>
<protein>
    <recommendedName>
        <fullName evidence="1">Anaphase-promoting complex subunit 2</fullName>
    </recommendedName>
</protein>
<dbReference type="GO" id="GO:0005680">
    <property type="term" value="C:anaphase-promoting complex"/>
    <property type="evidence" value="ECO:0007669"/>
    <property type="project" value="TreeGrafter"/>
</dbReference>
<dbReference type="Pfam" id="PF26557">
    <property type="entry name" value="Cullin_AB"/>
    <property type="match status" value="1"/>
</dbReference>
<keyword evidence="3" id="KW-0498">Mitosis</keyword>
<dbReference type="FunCoup" id="K0KGS1">
    <property type="interactions" value="673"/>
</dbReference>
<evidence type="ECO:0000256" key="3">
    <source>
        <dbReference type="ARBA" id="ARBA00022776"/>
    </source>
</evidence>
<dbReference type="InterPro" id="IPR014786">
    <property type="entry name" value="ANAPC2_C"/>
</dbReference>
<dbReference type="AlphaFoldDB" id="K0KGS1"/>
<dbReference type="SUPFAM" id="SSF75632">
    <property type="entry name" value="Cullin homology domain"/>
    <property type="match status" value="1"/>
</dbReference>
<comment type="caution">
    <text evidence="8">The sequence shown here is derived from an EMBL/GenBank/DDBJ whole genome shotgun (WGS) entry which is preliminary data.</text>
</comment>
<dbReference type="PANTHER" id="PTHR45957:SF1">
    <property type="entry name" value="ANAPHASE-PROMOTING COMPLEX SUBUNIT 2"/>
    <property type="match status" value="1"/>
</dbReference>
<keyword evidence="5" id="KW-0131">Cell cycle</keyword>
<dbReference type="InterPro" id="IPR036388">
    <property type="entry name" value="WH-like_DNA-bd_sf"/>
</dbReference>
<evidence type="ECO:0000256" key="1">
    <source>
        <dbReference type="ARBA" id="ARBA00016068"/>
    </source>
</evidence>
<dbReference type="SUPFAM" id="SSF46785">
    <property type="entry name" value="Winged helix' DNA-binding domain"/>
    <property type="match status" value="1"/>
</dbReference>
<comment type="similarity">
    <text evidence="6">Belongs to the cullin family.</text>
</comment>
<dbReference type="InParanoid" id="K0KGS1"/>
<evidence type="ECO:0000313" key="8">
    <source>
        <dbReference type="EMBL" id="CCH44365.1"/>
    </source>
</evidence>
<dbReference type="GO" id="GO:0070979">
    <property type="term" value="P:protein K11-linked ubiquitination"/>
    <property type="evidence" value="ECO:0007669"/>
    <property type="project" value="TreeGrafter"/>
</dbReference>
<dbReference type="Pfam" id="PF08672">
    <property type="entry name" value="ANAPC2"/>
    <property type="match status" value="1"/>
</dbReference>